<evidence type="ECO:0000313" key="1">
    <source>
        <dbReference type="EMBL" id="NML74764.1"/>
    </source>
</evidence>
<dbReference type="AlphaFoldDB" id="A0A7Y0AWG4"/>
<proteinExistence type="predicted"/>
<evidence type="ECO:0000313" key="2">
    <source>
        <dbReference type="Proteomes" id="UP000541470"/>
    </source>
</evidence>
<organism evidence="1 2">
    <name type="scientific">Rhizobium terricola</name>
    <dbReference type="NCBI Taxonomy" id="2728849"/>
    <lineage>
        <taxon>Bacteria</taxon>
        <taxon>Pseudomonadati</taxon>
        <taxon>Pseudomonadota</taxon>
        <taxon>Alphaproteobacteria</taxon>
        <taxon>Hyphomicrobiales</taxon>
        <taxon>Rhizobiaceae</taxon>
        <taxon>Rhizobium/Agrobacterium group</taxon>
        <taxon>Rhizobium</taxon>
    </lineage>
</organism>
<comment type="caution">
    <text evidence="1">The sequence shown here is derived from an EMBL/GenBank/DDBJ whole genome shotgun (WGS) entry which is preliminary data.</text>
</comment>
<protein>
    <submittedName>
        <fullName evidence="1">DUF1007 family protein</fullName>
    </submittedName>
</protein>
<keyword evidence="2" id="KW-1185">Reference proteome</keyword>
<accession>A0A7Y0AWG4</accession>
<dbReference type="Proteomes" id="UP000541470">
    <property type="component" value="Unassembled WGS sequence"/>
</dbReference>
<dbReference type="RefSeq" id="WP_169590527.1">
    <property type="nucleotide sequence ID" value="NZ_JABBGK010000002.1"/>
</dbReference>
<reference evidence="1 2" key="1">
    <citation type="submission" date="2020-04" db="EMBL/GenBank/DDBJ databases">
        <title>Rhizobium sp. S-51 isolated from soil.</title>
        <authorList>
            <person name="Dahal R.H."/>
        </authorList>
    </citation>
    <scope>NUCLEOTIDE SEQUENCE [LARGE SCALE GENOMIC DNA]</scope>
    <source>
        <strain evidence="1 2">S-51</strain>
    </source>
</reference>
<name>A0A7Y0AWG4_9HYPH</name>
<gene>
    <name evidence="1" type="ORF">HHL25_11570</name>
</gene>
<dbReference type="InterPro" id="IPR010412">
    <property type="entry name" value="DUF1007"/>
</dbReference>
<dbReference type="Pfam" id="PF06226">
    <property type="entry name" value="DUF1007"/>
    <property type="match status" value="1"/>
</dbReference>
<sequence length="200" mass="21708">MSRRASIRLALGGGLVWLASTLAAVAHPDIAVSARLLFDFRQERLVSFAERFAFDAAYSARLTARYDIDADGSFDAGETEALRQRLTADLQSVGFFTELSQGGRSVSLPAPTAFHILISAGIVTVTFGFPVEPGLDPEPGRDLSVMLRDRDYTAAFKLASERPVVIRGADGRCAARIEDRPDEAYFGRLVVPQAVVLSCR</sequence>
<dbReference type="EMBL" id="JABBGK010000002">
    <property type="protein sequence ID" value="NML74764.1"/>
    <property type="molecule type" value="Genomic_DNA"/>
</dbReference>